<dbReference type="eggNOG" id="COG4722">
    <property type="taxonomic scope" value="Bacteria"/>
</dbReference>
<dbReference type="EMBL" id="CP015506">
    <property type="protein sequence ID" value="AND39550.1"/>
    <property type="molecule type" value="Genomic_DNA"/>
</dbReference>
<dbReference type="Gene3D" id="2.40.30.200">
    <property type="match status" value="1"/>
</dbReference>
<accession>A0A160MA14</accession>
<evidence type="ECO:0000259" key="1">
    <source>
        <dbReference type="Pfam" id="PF22768"/>
    </source>
</evidence>
<reference evidence="2 3" key="1">
    <citation type="submission" date="2016-04" db="EMBL/GenBank/DDBJ databases">
        <title>Complete genome sequence of Bacillus oceanisediminis strain 2691.</title>
        <authorList>
            <person name="Jeong H."/>
            <person name="Kim H.J."/>
            <person name="Lee D.-W."/>
        </authorList>
    </citation>
    <scope>NUCLEOTIDE SEQUENCE [LARGE SCALE GENOMIC DNA]</scope>
    <source>
        <strain evidence="2 3">2691</strain>
    </source>
</reference>
<dbReference type="Gene3D" id="2.60.120.860">
    <property type="match status" value="1"/>
</dbReference>
<dbReference type="Pfam" id="PF22768">
    <property type="entry name" value="SPP1_Dit"/>
    <property type="match status" value="1"/>
</dbReference>
<feature type="domain" description="Siphovirus-type tail component C-terminal" evidence="1">
    <location>
        <begin position="182"/>
        <end position="283"/>
    </location>
</feature>
<protein>
    <recommendedName>
        <fullName evidence="1">Siphovirus-type tail component C-terminal domain-containing protein</fullName>
    </recommendedName>
</protein>
<organism evidence="2 3">
    <name type="scientific">Cytobacillus oceanisediminis 2691</name>
    <dbReference type="NCBI Taxonomy" id="1196031"/>
    <lineage>
        <taxon>Bacteria</taxon>
        <taxon>Bacillati</taxon>
        <taxon>Bacillota</taxon>
        <taxon>Bacilli</taxon>
        <taxon>Bacillales</taxon>
        <taxon>Bacillaceae</taxon>
        <taxon>Cytobacillus</taxon>
    </lineage>
</organism>
<dbReference type="Proteomes" id="UP000077856">
    <property type="component" value="Chromosome"/>
</dbReference>
<dbReference type="STRING" id="1196031.A361_10535"/>
<evidence type="ECO:0000313" key="2">
    <source>
        <dbReference type="EMBL" id="AND39550.1"/>
    </source>
</evidence>
<sequence>MADKLYWIDANGTDHLLSFGRNFNVLNGVNGRFMPPVSIVEDEVPFHVGTRKRNVKIGPRDVDIPLLIHAQSEIELRNIVRNTLKMINPFKEGKLKSVAEDGSQRELNCQYAGGMEGSENRDNKGFWWQKAILVFHAFDPFWYDTATQVKTFTSGEPVPFFPLFPLRLNSSNVFADTTIDNQGDVDTFPEWIIKGPGENIVLRNLTSGESMILNVSLGIGESITINTKPFHKSVTKNNGTNLFYTLSDESSLWALQEGKNAIRLELSGATEESSIQLSYRNRYWGA</sequence>
<gene>
    <name evidence="2" type="ORF">A361_10535</name>
</gene>
<dbReference type="RefSeq" id="WP_019381867.1">
    <property type="nucleotide sequence ID" value="NZ_CP015506.1"/>
</dbReference>
<dbReference type="KEGG" id="bon:A361_10535"/>
<dbReference type="AlphaFoldDB" id="A0A160MA14"/>
<proteinExistence type="predicted"/>
<name>A0A160MA14_9BACI</name>
<dbReference type="InterPro" id="IPR054738">
    <property type="entry name" value="Siphovirus-type_tail_C"/>
</dbReference>
<evidence type="ECO:0000313" key="3">
    <source>
        <dbReference type="Proteomes" id="UP000077856"/>
    </source>
</evidence>